<dbReference type="InParanoid" id="W7XI00"/>
<evidence type="ECO:0000313" key="2">
    <source>
        <dbReference type="Proteomes" id="UP000009168"/>
    </source>
</evidence>
<protein>
    <submittedName>
        <fullName evidence="1">Uncharacterized protein</fullName>
    </submittedName>
</protein>
<sequence>MKITVQNVKLAPLIVCKITFNVLKLVYKVIQIHKTNNAFNAQSKDVSNVMLVKIAQNVMLIYNLVKKIISVFYNKTFVNQMRSLLSPLLHKVNAKKYAPLSLIKILKLINASKYNSAHILKVVLIISIKEYCKLTHFQVINTLLEVINANLHQPTKIQRQSIQIFYKIQLILKNYTCNMGQKLIKKVLQQGIMVGAQQIRAQLL</sequence>
<dbReference type="RefSeq" id="XP_012653244.1">
    <property type="nucleotide sequence ID" value="XM_012797790.1"/>
</dbReference>
<proteinExistence type="predicted"/>
<keyword evidence="2" id="KW-1185">Reference proteome</keyword>
<name>W7XI00_TETTS</name>
<gene>
    <name evidence="1" type="ORF">TTHERM_000826775</name>
</gene>
<reference evidence="2" key="1">
    <citation type="journal article" date="2006" name="PLoS Biol.">
        <title>Macronuclear genome sequence of the ciliate Tetrahymena thermophila, a model eukaryote.</title>
        <authorList>
            <person name="Eisen J.A."/>
            <person name="Coyne R.S."/>
            <person name="Wu M."/>
            <person name="Wu D."/>
            <person name="Thiagarajan M."/>
            <person name="Wortman J.R."/>
            <person name="Badger J.H."/>
            <person name="Ren Q."/>
            <person name="Amedeo P."/>
            <person name="Jones K.M."/>
            <person name="Tallon L.J."/>
            <person name="Delcher A.L."/>
            <person name="Salzberg S.L."/>
            <person name="Silva J.C."/>
            <person name="Haas B.J."/>
            <person name="Majoros W.H."/>
            <person name="Farzad M."/>
            <person name="Carlton J.M."/>
            <person name="Smith R.K. Jr."/>
            <person name="Garg J."/>
            <person name="Pearlman R.E."/>
            <person name="Karrer K.M."/>
            <person name="Sun L."/>
            <person name="Manning G."/>
            <person name="Elde N.C."/>
            <person name="Turkewitz A.P."/>
            <person name="Asai D.J."/>
            <person name="Wilkes D.E."/>
            <person name="Wang Y."/>
            <person name="Cai H."/>
            <person name="Collins K."/>
            <person name="Stewart B.A."/>
            <person name="Lee S.R."/>
            <person name="Wilamowska K."/>
            <person name="Weinberg Z."/>
            <person name="Ruzzo W.L."/>
            <person name="Wloga D."/>
            <person name="Gaertig J."/>
            <person name="Frankel J."/>
            <person name="Tsao C.-C."/>
            <person name="Gorovsky M.A."/>
            <person name="Keeling P.J."/>
            <person name="Waller R.F."/>
            <person name="Patron N.J."/>
            <person name="Cherry J.M."/>
            <person name="Stover N.A."/>
            <person name="Krieger C.J."/>
            <person name="del Toro C."/>
            <person name="Ryder H.F."/>
            <person name="Williamson S.C."/>
            <person name="Barbeau R.A."/>
            <person name="Hamilton E.P."/>
            <person name="Orias E."/>
        </authorList>
    </citation>
    <scope>NUCLEOTIDE SEQUENCE [LARGE SCALE GENOMIC DNA]</scope>
    <source>
        <strain evidence="2">SB210</strain>
    </source>
</reference>
<evidence type="ECO:0000313" key="1">
    <source>
        <dbReference type="EMBL" id="EWS74216.1"/>
    </source>
</evidence>
<dbReference type="Proteomes" id="UP000009168">
    <property type="component" value="Unassembled WGS sequence"/>
</dbReference>
<accession>W7XI00</accession>
<dbReference type="EMBL" id="GG662692">
    <property type="protein sequence ID" value="EWS74216.1"/>
    <property type="molecule type" value="Genomic_DNA"/>
</dbReference>
<dbReference type="KEGG" id="tet:TTHERM_000826775"/>
<dbReference type="GeneID" id="24440825"/>
<dbReference type="AlphaFoldDB" id="W7XI00"/>
<organism evidence="1 2">
    <name type="scientific">Tetrahymena thermophila (strain SB210)</name>
    <dbReference type="NCBI Taxonomy" id="312017"/>
    <lineage>
        <taxon>Eukaryota</taxon>
        <taxon>Sar</taxon>
        <taxon>Alveolata</taxon>
        <taxon>Ciliophora</taxon>
        <taxon>Intramacronucleata</taxon>
        <taxon>Oligohymenophorea</taxon>
        <taxon>Hymenostomatida</taxon>
        <taxon>Tetrahymenina</taxon>
        <taxon>Tetrahymenidae</taxon>
        <taxon>Tetrahymena</taxon>
    </lineage>
</organism>